<evidence type="ECO:0000256" key="4">
    <source>
        <dbReference type="ARBA" id="ARBA00022692"/>
    </source>
</evidence>
<dbReference type="NCBIfam" id="TIGR03025">
    <property type="entry name" value="EPS_sugtrans"/>
    <property type="match status" value="1"/>
</dbReference>
<gene>
    <name evidence="9" type="ORF">SAMN06265379_104308</name>
</gene>
<dbReference type="EMBL" id="FXTB01000004">
    <property type="protein sequence ID" value="SMO67412.1"/>
    <property type="molecule type" value="Genomic_DNA"/>
</dbReference>
<dbReference type="Proteomes" id="UP000319040">
    <property type="component" value="Unassembled WGS sequence"/>
</dbReference>
<dbReference type="GO" id="GO:0016020">
    <property type="term" value="C:membrane"/>
    <property type="evidence" value="ECO:0007669"/>
    <property type="project" value="UniProtKB-SubCell"/>
</dbReference>
<keyword evidence="6 7" id="KW-0472">Membrane</keyword>
<dbReference type="Pfam" id="PF13727">
    <property type="entry name" value="CoA_binding_3"/>
    <property type="match status" value="1"/>
</dbReference>
<keyword evidence="10" id="KW-1185">Reference proteome</keyword>
<evidence type="ECO:0000256" key="2">
    <source>
        <dbReference type="ARBA" id="ARBA00006464"/>
    </source>
</evidence>
<sequence>MKKDTTFKRIDDKKIVWYHLGADVVALILSHIIFLDKYQSAYDKKLSSFLPEQLQSFSIPIVISSLIVLWIIAFYVSGHYSNSARKSGLQIIGPTFATSFVMAILLFFILDSYTPIHLKSNALQLSLRYLLVVFGLTFFFRMLIIARLHHLIVKGRYGYKKVLVGNNDQALQLIKRHGKVPALQQEYLGYLADDNDEQGHDMTAYLPCLGSITQIESLVNKENVDEAIVCLSPANQKAISRVISHLRQDEILIRLLTDMSSMIDGTLKTQNLETLPFITISTQKLPVWQRLFKRSFDLVVAWLGTIILAPLFVALAIAVKASSKGPIFYKQERIGRHKKPFMIYKFRSMDVDAEKNGPELSSVNDPRITPLGRFMRKWRLDELPQFINIILGDMSLVGPRPERKHFIDRILPIAPHYAYLFTVRPGITSWGMVKYGYAENVEEMIERLQYDILYLENRTLVVDFKILLFTLKILFKGEGK</sequence>
<comment type="subcellular location">
    <subcellularLocation>
        <location evidence="1">Membrane</location>
        <topology evidence="1">Multi-pass membrane protein</topology>
    </subcellularLocation>
</comment>
<reference evidence="9 10" key="1">
    <citation type="submission" date="2017-05" db="EMBL/GenBank/DDBJ databases">
        <authorList>
            <person name="Varghese N."/>
            <person name="Submissions S."/>
        </authorList>
    </citation>
    <scope>NUCLEOTIDE SEQUENCE [LARGE SCALE GENOMIC DNA]</scope>
    <source>
        <strain evidence="9 10">DSM 27040</strain>
    </source>
</reference>
<feature type="transmembrane region" description="Helical" evidence="7">
    <location>
        <begin position="54"/>
        <end position="76"/>
    </location>
</feature>
<feature type="transmembrane region" description="Helical" evidence="7">
    <location>
        <begin position="15"/>
        <end position="34"/>
    </location>
</feature>
<feature type="domain" description="Bacterial sugar transferase" evidence="8">
    <location>
        <begin position="293"/>
        <end position="475"/>
    </location>
</feature>
<keyword evidence="5 7" id="KW-1133">Transmembrane helix</keyword>
<name>A0A521D712_SACCC</name>
<keyword evidence="3 9" id="KW-0808">Transferase</keyword>
<dbReference type="Gene3D" id="3.40.50.720">
    <property type="entry name" value="NAD(P)-binding Rossmann-like Domain"/>
    <property type="match status" value="1"/>
</dbReference>
<evidence type="ECO:0000256" key="3">
    <source>
        <dbReference type="ARBA" id="ARBA00022679"/>
    </source>
</evidence>
<accession>A0A521D712</accession>
<proteinExistence type="inferred from homology"/>
<feature type="transmembrane region" description="Helical" evidence="7">
    <location>
        <begin position="88"/>
        <end position="109"/>
    </location>
</feature>
<dbReference type="GO" id="GO:0016780">
    <property type="term" value="F:phosphotransferase activity, for other substituted phosphate groups"/>
    <property type="evidence" value="ECO:0007669"/>
    <property type="project" value="TreeGrafter"/>
</dbReference>
<dbReference type="PANTHER" id="PTHR30576">
    <property type="entry name" value="COLANIC BIOSYNTHESIS UDP-GLUCOSE LIPID CARRIER TRANSFERASE"/>
    <property type="match status" value="1"/>
</dbReference>
<keyword evidence="4 7" id="KW-0812">Transmembrane</keyword>
<dbReference type="RefSeq" id="WP_185957530.1">
    <property type="nucleotide sequence ID" value="NZ_FXTB01000004.1"/>
</dbReference>
<feature type="transmembrane region" description="Helical" evidence="7">
    <location>
        <begin position="129"/>
        <end position="148"/>
    </location>
</feature>
<dbReference type="InterPro" id="IPR003362">
    <property type="entry name" value="Bact_transf"/>
</dbReference>
<evidence type="ECO:0000259" key="8">
    <source>
        <dbReference type="Pfam" id="PF02397"/>
    </source>
</evidence>
<comment type="similarity">
    <text evidence="2">Belongs to the bacterial sugar transferase family.</text>
</comment>
<organism evidence="9 10">
    <name type="scientific">Saccharicrinis carchari</name>
    <dbReference type="NCBI Taxonomy" id="1168039"/>
    <lineage>
        <taxon>Bacteria</taxon>
        <taxon>Pseudomonadati</taxon>
        <taxon>Bacteroidota</taxon>
        <taxon>Bacteroidia</taxon>
        <taxon>Marinilabiliales</taxon>
        <taxon>Marinilabiliaceae</taxon>
        <taxon>Saccharicrinis</taxon>
    </lineage>
</organism>
<dbReference type="AlphaFoldDB" id="A0A521D712"/>
<feature type="transmembrane region" description="Helical" evidence="7">
    <location>
        <begin position="298"/>
        <end position="319"/>
    </location>
</feature>
<evidence type="ECO:0000256" key="6">
    <source>
        <dbReference type="ARBA" id="ARBA00023136"/>
    </source>
</evidence>
<evidence type="ECO:0000256" key="1">
    <source>
        <dbReference type="ARBA" id="ARBA00004141"/>
    </source>
</evidence>
<evidence type="ECO:0000256" key="5">
    <source>
        <dbReference type="ARBA" id="ARBA00022989"/>
    </source>
</evidence>
<evidence type="ECO:0000313" key="9">
    <source>
        <dbReference type="EMBL" id="SMO67412.1"/>
    </source>
</evidence>
<dbReference type="Pfam" id="PF02397">
    <property type="entry name" value="Bac_transf"/>
    <property type="match status" value="1"/>
</dbReference>
<evidence type="ECO:0000256" key="7">
    <source>
        <dbReference type="SAM" id="Phobius"/>
    </source>
</evidence>
<evidence type="ECO:0000313" key="10">
    <source>
        <dbReference type="Proteomes" id="UP000319040"/>
    </source>
</evidence>
<protein>
    <submittedName>
        <fullName evidence="9">Exopolysaccharide biosynthesis polyprenyl glycosylphosphotransferase</fullName>
    </submittedName>
</protein>
<dbReference type="PANTHER" id="PTHR30576:SF0">
    <property type="entry name" value="UNDECAPRENYL-PHOSPHATE N-ACETYLGALACTOSAMINYL 1-PHOSPHATE TRANSFERASE-RELATED"/>
    <property type="match status" value="1"/>
</dbReference>
<dbReference type="InterPro" id="IPR017475">
    <property type="entry name" value="EPS_sugar_tfrase"/>
</dbReference>